<name>A0A3A6THJ4_9GAMM</name>
<dbReference type="GO" id="GO:0103117">
    <property type="term" value="F:UDP-3-O-acyl-N-acetylglucosamine deacetylase activity"/>
    <property type="evidence" value="ECO:0007669"/>
    <property type="project" value="UniProtKB-UniRule"/>
</dbReference>
<evidence type="ECO:0000256" key="4">
    <source>
        <dbReference type="ARBA" id="ARBA00012745"/>
    </source>
</evidence>
<dbReference type="PANTHER" id="PTHR33694">
    <property type="entry name" value="UDP-3-O-ACYL-N-ACETYLGLUCOSAMINE DEACETYLASE 1, MITOCHONDRIAL-RELATED"/>
    <property type="match status" value="1"/>
</dbReference>
<feature type="binding site" evidence="12">
    <location>
        <position position="79"/>
    </location>
    <ligand>
        <name>Zn(2+)</name>
        <dbReference type="ChEBI" id="CHEBI:29105"/>
    </ligand>
</feature>
<evidence type="ECO:0000256" key="7">
    <source>
        <dbReference type="ARBA" id="ARBA00022723"/>
    </source>
</evidence>
<dbReference type="PANTHER" id="PTHR33694:SF1">
    <property type="entry name" value="UDP-3-O-ACYL-N-ACETYLGLUCOSAMINE DEACETYLASE 1, MITOCHONDRIAL-RELATED"/>
    <property type="match status" value="1"/>
</dbReference>
<keyword evidence="5 12" id="KW-0444">Lipid biosynthesis</keyword>
<dbReference type="GO" id="GO:0046872">
    <property type="term" value="F:metal ion binding"/>
    <property type="evidence" value="ECO:0007669"/>
    <property type="project" value="UniProtKB-KW"/>
</dbReference>
<evidence type="ECO:0000256" key="10">
    <source>
        <dbReference type="ARBA" id="ARBA00023098"/>
    </source>
</evidence>
<evidence type="ECO:0000256" key="8">
    <source>
        <dbReference type="ARBA" id="ARBA00022801"/>
    </source>
</evidence>
<comment type="pathway">
    <text evidence="3 12">Glycolipid biosynthesis; lipid IV(A) biosynthesis; lipid IV(A) from (3R)-3-hydroxytetradecanoyl-[acyl-carrier-protein] and UDP-N-acetyl-alpha-D-glucosamine: step 2/6.</text>
</comment>
<dbReference type="RefSeq" id="WP_121854107.1">
    <property type="nucleotide sequence ID" value="NZ_CP037952.1"/>
</dbReference>
<evidence type="ECO:0000256" key="6">
    <source>
        <dbReference type="ARBA" id="ARBA00022556"/>
    </source>
</evidence>
<proteinExistence type="inferred from homology"/>
<dbReference type="Gene3D" id="3.30.1700.10">
    <property type="entry name" value="lpxc deacetylase, domain 2"/>
    <property type="match status" value="1"/>
</dbReference>
<evidence type="ECO:0000256" key="2">
    <source>
        <dbReference type="ARBA" id="ARBA00002923"/>
    </source>
</evidence>
<keyword evidence="14" id="KW-1185">Reference proteome</keyword>
<dbReference type="NCBIfam" id="TIGR00325">
    <property type="entry name" value="lpxC"/>
    <property type="match status" value="1"/>
</dbReference>
<dbReference type="GO" id="GO:0016020">
    <property type="term" value="C:membrane"/>
    <property type="evidence" value="ECO:0007669"/>
    <property type="project" value="GOC"/>
</dbReference>
<evidence type="ECO:0000256" key="9">
    <source>
        <dbReference type="ARBA" id="ARBA00022833"/>
    </source>
</evidence>
<dbReference type="EC" id="3.5.1.108" evidence="4 12"/>
<keyword evidence="9 12" id="KW-0862">Zinc</keyword>
<dbReference type="InterPro" id="IPR015870">
    <property type="entry name" value="UDP-acyl_N-AcGlcN_deAcase_N"/>
</dbReference>
<comment type="caution">
    <text evidence="13">The sequence shown here is derived from an EMBL/GenBank/DDBJ whole genome shotgun (WGS) entry which is preliminary data.</text>
</comment>
<dbReference type="Proteomes" id="UP000273022">
    <property type="component" value="Unassembled WGS sequence"/>
</dbReference>
<dbReference type="OrthoDB" id="9802746at2"/>
<dbReference type="InterPro" id="IPR004463">
    <property type="entry name" value="UDP-acyl_GlcNac_deAcase"/>
</dbReference>
<feature type="binding site" evidence="12">
    <location>
        <position position="242"/>
    </location>
    <ligand>
        <name>Zn(2+)</name>
        <dbReference type="ChEBI" id="CHEBI:29105"/>
    </ligand>
</feature>
<comment type="function">
    <text evidence="2 12">Catalyzes the hydrolysis of UDP-3-O-myristoyl-N-acetylglucosamine to form UDP-3-O-myristoylglucosamine and acetate, the committed step in lipid A biosynthesis.</text>
</comment>
<dbReference type="UniPathway" id="UPA00359">
    <property type="reaction ID" value="UER00478"/>
</dbReference>
<keyword evidence="10 12" id="KW-0443">Lipid metabolism</keyword>
<organism evidence="13 14">
    <name type="scientific">Parashewanella spongiae</name>
    <dbReference type="NCBI Taxonomy" id="342950"/>
    <lineage>
        <taxon>Bacteria</taxon>
        <taxon>Pseudomonadati</taxon>
        <taxon>Pseudomonadota</taxon>
        <taxon>Gammaproteobacteria</taxon>
        <taxon>Alteromonadales</taxon>
        <taxon>Shewanellaceae</taxon>
        <taxon>Parashewanella</taxon>
    </lineage>
</organism>
<feature type="active site" description="Proton donor" evidence="12">
    <location>
        <position position="265"/>
    </location>
</feature>
<evidence type="ECO:0000256" key="11">
    <source>
        <dbReference type="ARBA" id="ARBA00024535"/>
    </source>
</evidence>
<comment type="similarity">
    <text evidence="12">Belongs to the LpxC family.</text>
</comment>
<evidence type="ECO:0000313" key="14">
    <source>
        <dbReference type="Proteomes" id="UP000273022"/>
    </source>
</evidence>
<dbReference type="Gene3D" id="3.30.230.20">
    <property type="entry name" value="lpxc deacetylase, domain 1"/>
    <property type="match status" value="1"/>
</dbReference>
<dbReference type="InterPro" id="IPR020568">
    <property type="entry name" value="Ribosomal_Su5_D2-typ_SF"/>
</dbReference>
<dbReference type="EMBL" id="QYYH01000083">
    <property type="protein sequence ID" value="RJY11443.1"/>
    <property type="molecule type" value="Genomic_DNA"/>
</dbReference>
<evidence type="ECO:0000256" key="1">
    <source>
        <dbReference type="ARBA" id="ARBA00001947"/>
    </source>
</evidence>
<evidence type="ECO:0000313" key="13">
    <source>
        <dbReference type="EMBL" id="RJY11443.1"/>
    </source>
</evidence>
<accession>A0A3A6THJ4</accession>
<dbReference type="HAMAP" id="MF_00388">
    <property type="entry name" value="LpxC"/>
    <property type="match status" value="1"/>
</dbReference>
<reference evidence="13 14" key="1">
    <citation type="submission" date="2018-09" db="EMBL/GenBank/DDBJ databases">
        <title>Phylogeny of the Shewanellaceae, and recommendation for two new genera, Pseudoshewanella and Parashewanella.</title>
        <authorList>
            <person name="Wang G."/>
        </authorList>
    </citation>
    <scope>NUCLEOTIDE SEQUENCE [LARGE SCALE GENOMIC DNA]</scope>
    <source>
        <strain evidence="13 14">KCTC 22492</strain>
    </source>
</reference>
<evidence type="ECO:0000256" key="3">
    <source>
        <dbReference type="ARBA" id="ARBA00005002"/>
    </source>
</evidence>
<evidence type="ECO:0000256" key="5">
    <source>
        <dbReference type="ARBA" id="ARBA00022516"/>
    </source>
</evidence>
<dbReference type="GO" id="GO:0009245">
    <property type="term" value="P:lipid A biosynthetic process"/>
    <property type="evidence" value="ECO:0007669"/>
    <property type="project" value="UniProtKB-UniRule"/>
</dbReference>
<dbReference type="SUPFAM" id="SSF54211">
    <property type="entry name" value="Ribosomal protein S5 domain 2-like"/>
    <property type="match status" value="2"/>
</dbReference>
<dbReference type="Pfam" id="PF03331">
    <property type="entry name" value="LpxC"/>
    <property type="match status" value="1"/>
</dbReference>
<evidence type="ECO:0000256" key="12">
    <source>
        <dbReference type="HAMAP-Rule" id="MF_00388"/>
    </source>
</evidence>
<sequence>MIFQRTIQKMVKTTGVGLHSGNKVTLAIKPAPVNSGIVFIRTDLEPTVAITAKAEQVRETMLCTVLANDDGVKVATIEHLFAALAGLGIDNAIIEVDAPEIPIMDGSASPFVFLLQSAGVAQQSLPKKYLRIKKTIKVEDGDKWAMLKPYQGFKIDFKIDFSHPEIARSQQHMIMDFSTAGFIKDISRARTFGFMRDIEYLRANDLALGGSMENAIVLDEYKVLNPDGLRYDDEFLKHKILDAFGDLYVAGNAIVGEFSAFKTGHALNNKLVRALLAEQEAWELISYENEADVPVSFMTMNNAAITT</sequence>
<keyword evidence="8 12" id="KW-0378">Hydrolase</keyword>
<protein>
    <recommendedName>
        <fullName evidence="4 12">UDP-3-O-acyl-N-acetylglucosamine deacetylase</fullName>
        <shortName evidence="12">UDP-3-O-acyl-GlcNAc deacetylase</shortName>
        <ecNumber evidence="4 12">3.5.1.108</ecNumber>
    </recommendedName>
    <alternativeName>
        <fullName evidence="12">UDP-3-O-[R-3-hydroxymyristoyl]-N-acetylglucosamine deacetylase</fullName>
    </alternativeName>
</protein>
<gene>
    <name evidence="12" type="primary">lpxC</name>
    <name evidence="13" type="ORF">D5R81_13195</name>
</gene>
<feature type="binding site" evidence="12">
    <location>
        <position position="238"/>
    </location>
    <ligand>
        <name>Zn(2+)</name>
        <dbReference type="ChEBI" id="CHEBI:29105"/>
    </ligand>
</feature>
<keyword evidence="6 12" id="KW-0441">Lipid A biosynthesis</keyword>
<keyword evidence="7 12" id="KW-0479">Metal-binding</keyword>
<comment type="catalytic activity">
    <reaction evidence="11 12">
        <text>a UDP-3-O-[(3R)-3-hydroxyacyl]-N-acetyl-alpha-D-glucosamine + H2O = a UDP-3-O-[(3R)-3-hydroxyacyl]-alpha-D-glucosamine + acetate</text>
        <dbReference type="Rhea" id="RHEA:67816"/>
        <dbReference type="ChEBI" id="CHEBI:15377"/>
        <dbReference type="ChEBI" id="CHEBI:30089"/>
        <dbReference type="ChEBI" id="CHEBI:137740"/>
        <dbReference type="ChEBI" id="CHEBI:173225"/>
        <dbReference type="EC" id="3.5.1.108"/>
    </reaction>
</comment>
<dbReference type="InterPro" id="IPR011334">
    <property type="entry name" value="UDP-acyl_GlcNac_deAcase_C"/>
</dbReference>
<dbReference type="AlphaFoldDB" id="A0A3A6THJ4"/>
<comment type="cofactor">
    <cofactor evidence="1 12">
        <name>Zn(2+)</name>
        <dbReference type="ChEBI" id="CHEBI:29105"/>
    </cofactor>
</comment>